<accession>A0ABS1CVG3</accession>
<keyword evidence="2" id="KW-1185">Reference proteome</keyword>
<reference evidence="1 2" key="1">
    <citation type="journal article" date="2020" name="Microorganisms">
        <title>Osmotic Adaptation and Compatible Solute Biosynthesis of Phototrophic Bacteria as Revealed from Genome Analyses.</title>
        <authorList>
            <person name="Imhoff J.F."/>
            <person name="Rahn T."/>
            <person name="Kunzel S."/>
            <person name="Keller A."/>
            <person name="Neulinger S.C."/>
        </authorList>
    </citation>
    <scope>NUCLEOTIDE SEQUENCE [LARGE SCALE GENOMIC DNA]</scope>
    <source>
        <strain evidence="1 2">DSM 15382</strain>
    </source>
</reference>
<dbReference type="GO" id="GO:0005524">
    <property type="term" value="F:ATP binding"/>
    <property type="evidence" value="ECO:0007669"/>
    <property type="project" value="UniProtKB-KW"/>
</dbReference>
<proteinExistence type="predicted"/>
<evidence type="ECO:0000313" key="1">
    <source>
        <dbReference type="EMBL" id="MBK1658508.1"/>
    </source>
</evidence>
<feature type="non-terminal residue" evidence="1">
    <location>
        <position position="1"/>
    </location>
</feature>
<gene>
    <name evidence="1" type="ORF">CKO45_09720</name>
</gene>
<protein>
    <submittedName>
        <fullName evidence="1">ATP-binding protein</fullName>
    </submittedName>
</protein>
<evidence type="ECO:0000313" key="2">
    <source>
        <dbReference type="Proteomes" id="UP000697995"/>
    </source>
</evidence>
<name>A0ABS1CVG3_9PROT</name>
<organism evidence="1 2">
    <name type="scientific">Paracraurococcus ruber</name>
    <dbReference type="NCBI Taxonomy" id="77675"/>
    <lineage>
        <taxon>Bacteria</taxon>
        <taxon>Pseudomonadati</taxon>
        <taxon>Pseudomonadota</taxon>
        <taxon>Alphaproteobacteria</taxon>
        <taxon>Acetobacterales</taxon>
        <taxon>Roseomonadaceae</taxon>
        <taxon>Paracraurococcus</taxon>
    </lineage>
</organism>
<keyword evidence="1" id="KW-0547">Nucleotide-binding</keyword>
<comment type="caution">
    <text evidence="1">The sequence shown here is derived from an EMBL/GenBank/DDBJ whole genome shotgun (WGS) entry which is preliminary data.</text>
</comment>
<dbReference type="EMBL" id="NRSG01000055">
    <property type="protein sequence ID" value="MBK1658508.1"/>
    <property type="molecule type" value="Genomic_DNA"/>
</dbReference>
<sequence>DILAQLAAARPAAPAALPPPSAEQEAERRHAQLAVLAGLLAEPEAAYRPVAILQQEFNLRCRIGMLPGRPPDLAGFRRLLALARAGISAATEVLPAWPAVAAQADSLPEDLQAVYLLLARAALEGAPCPNDATIAEACGSRSLTRARRVLGFIEAQGAILLRPDAAGHRIVTLPGPGLETAPGDPEAVPA</sequence>
<dbReference type="Proteomes" id="UP000697995">
    <property type="component" value="Unassembled WGS sequence"/>
</dbReference>
<keyword evidence="1" id="KW-0067">ATP-binding</keyword>